<evidence type="ECO:0000256" key="4">
    <source>
        <dbReference type="SAM" id="MobiDB-lite"/>
    </source>
</evidence>
<evidence type="ECO:0000256" key="2">
    <source>
        <dbReference type="ARBA" id="ARBA00030780"/>
    </source>
</evidence>
<dbReference type="InterPro" id="IPR050441">
    <property type="entry name" value="RBM"/>
</dbReference>
<name>A0A0C3RYQ4_PHLG1</name>
<dbReference type="AlphaFoldDB" id="A0A0C3RYQ4"/>
<proteinExistence type="predicted"/>
<dbReference type="InterPro" id="IPR035979">
    <property type="entry name" value="RBD_domain_sf"/>
</dbReference>
<dbReference type="GO" id="GO:0003723">
    <property type="term" value="F:RNA binding"/>
    <property type="evidence" value="ECO:0007669"/>
    <property type="project" value="UniProtKB-UniRule"/>
</dbReference>
<dbReference type="InterPro" id="IPR039157">
    <property type="entry name" value="RBM18_RRM"/>
</dbReference>
<evidence type="ECO:0000256" key="1">
    <source>
        <dbReference type="ARBA" id="ARBA00021141"/>
    </source>
</evidence>
<dbReference type="STRING" id="745531.A0A0C3RYQ4"/>
<keyword evidence="3" id="KW-0694">RNA-binding</keyword>
<feature type="region of interest" description="Disordered" evidence="4">
    <location>
        <begin position="206"/>
        <end position="269"/>
    </location>
</feature>
<dbReference type="CDD" id="cd12355">
    <property type="entry name" value="RRM_RBM18"/>
    <property type="match status" value="1"/>
</dbReference>
<feature type="compositionally biased region" description="Low complexity" evidence="4">
    <location>
        <begin position="229"/>
        <end position="242"/>
    </location>
</feature>
<dbReference type="InterPro" id="IPR000504">
    <property type="entry name" value="RRM_dom"/>
</dbReference>
<organism evidence="6 7">
    <name type="scientific">Phlebiopsis gigantea (strain 11061_1 CR5-6)</name>
    <name type="common">White-rot fungus</name>
    <name type="synonym">Peniophora gigantea</name>
    <dbReference type="NCBI Taxonomy" id="745531"/>
    <lineage>
        <taxon>Eukaryota</taxon>
        <taxon>Fungi</taxon>
        <taxon>Dikarya</taxon>
        <taxon>Basidiomycota</taxon>
        <taxon>Agaricomycotina</taxon>
        <taxon>Agaricomycetes</taxon>
        <taxon>Polyporales</taxon>
        <taxon>Phanerochaetaceae</taxon>
        <taxon>Phlebiopsis</taxon>
    </lineage>
</organism>
<reference evidence="6 7" key="1">
    <citation type="journal article" date="2014" name="PLoS Genet.">
        <title>Analysis of the Phlebiopsis gigantea genome, transcriptome and secretome provides insight into its pioneer colonization strategies of wood.</title>
        <authorList>
            <person name="Hori C."/>
            <person name="Ishida T."/>
            <person name="Igarashi K."/>
            <person name="Samejima M."/>
            <person name="Suzuki H."/>
            <person name="Master E."/>
            <person name="Ferreira P."/>
            <person name="Ruiz-Duenas F.J."/>
            <person name="Held B."/>
            <person name="Canessa P."/>
            <person name="Larrondo L.F."/>
            <person name="Schmoll M."/>
            <person name="Druzhinina I.S."/>
            <person name="Kubicek C.P."/>
            <person name="Gaskell J.A."/>
            <person name="Kersten P."/>
            <person name="St John F."/>
            <person name="Glasner J."/>
            <person name="Sabat G."/>
            <person name="Splinter BonDurant S."/>
            <person name="Syed K."/>
            <person name="Yadav J."/>
            <person name="Mgbeahuruike A.C."/>
            <person name="Kovalchuk A."/>
            <person name="Asiegbu F.O."/>
            <person name="Lackner G."/>
            <person name="Hoffmeister D."/>
            <person name="Rencoret J."/>
            <person name="Gutierrez A."/>
            <person name="Sun H."/>
            <person name="Lindquist E."/>
            <person name="Barry K."/>
            <person name="Riley R."/>
            <person name="Grigoriev I.V."/>
            <person name="Henrissat B."/>
            <person name="Kues U."/>
            <person name="Berka R.M."/>
            <person name="Martinez A.T."/>
            <person name="Covert S.F."/>
            <person name="Blanchette R.A."/>
            <person name="Cullen D."/>
        </authorList>
    </citation>
    <scope>NUCLEOTIDE SEQUENCE [LARGE SCALE GENOMIC DNA]</scope>
    <source>
        <strain evidence="6 7">11061_1 CR5-6</strain>
    </source>
</reference>
<dbReference type="SMART" id="SM00360">
    <property type="entry name" value="RRM"/>
    <property type="match status" value="1"/>
</dbReference>
<dbReference type="InterPro" id="IPR012677">
    <property type="entry name" value="Nucleotide-bd_a/b_plait_sf"/>
</dbReference>
<dbReference type="PANTHER" id="PTHR48034">
    <property type="entry name" value="TRANSFORMER-2 SEX-DETERMINING PROTEIN-RELATED"/>
    <property type="match status" value="1"/>
</dbReference>
<feature type="domain" description="RRM" evidence="5">
    <location>
        <begin position="38"/>
        <end position="119"/>
    </location>
</feature>
<evidence type="ECO:0000313" key="6">
    <source>
        <dbReference type="EMBL" id="KIP01387.1"/>
    </source>
</evidence>
<sequence>MEIAEELPTETHLSYPVASSSKDPTPPPVPQARQVLRDRLYVGNLAPTVDEYTLLQVFSKYGKIAKLDFLFHKAGPMRGKPRGYAFVEFSDESDAAKALASANDKLLRGRKLMVTYAQQAPVDSASSFQGRTKRHMSDIGKPTTLSLIKSLNSNRNNGTEDKIAKMEAKLRQMEQVSSSGRAMSGHSSLPAKPVGAAYAANMASMGPPRTSFKKSTPASLPSLPLTQPSASHSRLSSISAKAGTSSTAPLPRKPNALIGVKLKKHGGAT</sequence>
<dbReference type="Gene3D" id="3.30.70.330">
    <property type="match status" value="1"/>
</dbReference>
<feature type="region of interest" description="Disordered" evidence="4">
    <location>
        <begin position="1"/>
        <end position="30"/>
    </location>
</feature>
<dbReference type="HOGENOM" id="CLU_066926_0_0_1"/>
<evidence type="ECO:0000259" key="5">
    <source>
        <dbReference type="PROSITE" id="PS50102"/>
    </source>
</evidence>
<dbReference type="Pfam" id="PF00076">
    <property type="entry name" value="RRM_1"/>
    <property type="match status" value="1"/>
</dbReference>
<dbReference type="Proteomes" id="UP000053257">
    <property type="component" value="Unassembled WGS sequence"/>
</dbReference>
<protein>
    <recommendedName>
        <fullName evidence="1">Probable RNA-binding protein 18</fullName>
    </recommendedName>
    <alternativeName>
        <fullName evidence="2">RNA-binding motif protein 18</fullName>
    </alternativeName>
</protein>
<keyword evidence="7" id="KW-1185">Reference proteome</keyword>
<evidence type="ECO:0000256" key="3">
    <source>
        <dbReference type="PROSITE-ProRule" id="PRU00176"/>
    </source>
</evidence>
<accession>A0A0C3RYQ4</accession>
<feature type="compositionally biased region" description="Polar residues" evidence="4">
    <location>
        <begin position="213"/>
        <end position="228"/>
    </location>
</feature>
<gene>
    <name evidence="6" type="ORF">PHLGIDRAFT_123390</name>
</gene>
<dbReference type="OrthoDB" id="6730379at2759"/>
<evidence type="ECO:0000313" key="7">
    <source>
        <dbReference type="Proteomes" id="UP000053257"/>
    </source>
</evidence>
<dbReference type="EMBL" id="KN840802">
    <property type="protein sequence ID" value="KIP01387.1"/>
    <property type="molecule type" value="Genomic_DNA"/>
</dbReference>
<dbReference type="PROSITE" id="PS50102">
    <property type="entry name" value="RRM"/>
    <property type="match status" value="1"/>
</dbReference>
<dbReference type="SUPFAM" id="SSF54928">
    <property type="entry name" value="RNA-binding domain, RBD"/>
    <property type="match status" value="1"/>
</dbReference>